<dbReference type="EMBL" id="CP029556">
    <property type="protein sequence ID" value="AXA85565.1"/>
    <property type="molecule type" value="Genomic_DNA"/>
</dbReference>
<evidence type="ECO:0000313" key="3">
    <source>
        <dbReference type="Proteomes" id="UP000251842"/>
    </source>
</evidence>
<organism evidence="2 3">
    <name type="scientific">Solilutibacter oculi</name>
    <dbReference type="NCBI Taxonomy" id="2698682"/>
    <lineage>
        <taxon>Bacteria</taxon>
        <taxon>Pseudomonadati</taxon>
        <taxon>Pseudomonadota</taxon>
        <taxon>Gammaproteobacteria</taxon>
        <taxon>Lysobacterales</taxon>
        <taxon>Lysobacteraceae</taxon>
        <taxon>Solilutibacter</taxon>
    </lineage>
</organism>
<reference evidence="3" key="1">
    <citation type="submission" date="2018-05" db="EMBL/GenBank/DDBJ databases">
        <title>Luteimonas pekinense sp. nov., isolated from human Meibomian gland secretions, Beijing, China.</title>
        <authorList>
            <person name="Wen T."/>
            <person name="Bai H."/>
            <person name="Lv H."/>
        </authorList>
    </citation>
    <scope>NUCLEOTIDE SEQUENCE [LARGE SCALE GENOMIC DNA]</scope>
    <source>
        <strain evidence="3">83-4</strain>
    </source>
</reference>
<dbReference type="KEGG" id="lue:DCD74_08930"/>
<keyword evidence="3" id="KW-1185">Reference proteome</keyword>
<protein>
    <submittedName>
        <fullName evidence="2">DUF1579 domain-containing protein</fullName>
    </submittedName>
</protein>
<name>A0A344J955_9GAMM</name>
<accession>A0A344J955</accession>
<sequence length="201" mass="22004">MKLRPLATLAFATALLLAGNAFAQQSAADAARRYDPAFRTAEQKSKLQRFAYMDGTWRGPGTYVLPDGSRHDIIQTERIGPLLDGGIKLIEGRGYNPDGTTGFNAFAVLSWDVDAQAYGFRSHAMGFSGDMKFVPTDHGFVWEIPAGPGTVIRYTAVVKDGRWHEVGERIGPDGKAVRTFEMTLKRIGDSTWPATDAVPPR</sequence>
<dbReference type="AlphaFoldDB" id="A0A344J955"/>
<evidence type="ECO:0000313" key="2">
    <source>
        <dbReference type="EMBL" id="AXA85565.1"/>
    </source>
</evidence>
<dbReference type="OrthoDB" id="7448322at2"/>
<gene>
    <name evidence="2" type="ORF">DCD74_08930</name>
</gene>
<proteinExistence type="predicted"/>
<dbReference type="RefSeq" id="WP_112927766.1">
    <property type="nucleotide sequence ID" value="NZ_CP029556.1"/>
</dbReference>
<evidence type="ECO:0000256" key="1">
    <source>
        <dbReference type="SAM" id="SignalP"/>
    </source>
</evidence>
<keyword evidence="1" id="KW-0732">Signal</keyword>
<dbReference type="Proteomes" id="UP000251842">
    <property type="component" value="Chromosome"/>
</dbReference>
<feature type="chain" id="PRO_5017029657" evidence="1">
    <location>
        <begin position="24"/>
        <end position="201"/>
    </location>
</feature>
<feature type="signal peptide" evidence="1">
    <location>
        <begin position="1"/>
        <end position="23"/>
    </location>
</feature>